<keyword evidence="2" id="KW-1185">Reference proteome</keyword>
<comment type="caution">
    <text evidence="1">The sequence shown here is derived from an EMBL/GenBank/DDBJ whole genome shotgun (WGS) entry which is preliminary data.</text>
</comment>
<dbReference type="AlphaFoldDB" id="A0A6A6KLK7"/>
<evidence type="ECO:0000313" key="1">
    <source>
        <dbReference type="EMBL" id="KAF2288966.1"/>
    </source>
</evidence>
<sequence length="148" mass="16723">MSTLLFGDNEEFESFLAEELQNFVAGKTENAHESSSSTSLFPFLFLMADGDEALSIVELASSEDAPKEQARGASKEYVEKMEKVMMEGSGLVCSVCLNELSIGYDYEISIDKFKEEVKLIEEMVVLDCIFTMKIAEMNRYIYTSSMYY</sequence>
<reference evidence="1 2" key="1">
    <citation type="journal article" date="2020" name="Mol. Plant">
        <title>The Chromosome-Based Rubber Tree Genome Provides New Insights into Spurge Genome Evolution and Rubber Biosynthesis.</title>
        <authorList>
            <person name="Liu J."/>
            <person name="Shi C."/>
            <person name="Shi C.C."/>
            <person name="Li W."/>
            <person name="Zhang Q.J."/>
            <person name="Zhang Y."/>
            <person name="Li K."/>
            <person name="Lu H.F."/>
            <person name="Shi C."/>
            <person name="Zhu S.T."/>
            <person name="Xiao Z.Y."/>
            <person name="Nan H."/>
            <person name="Yue Y."/>
            <person name="Zhu X.G."/>
            <person name="Wu Y."/>
            <person name="Hong X.N."/>
            <person name="Fan G.Y."/>
            <person name="Tong Y."/>
            <person name="Zhang D."/>
            <person name="Mao C.L."/>
            <person name="Liu Y.L."/>
            <person name="Hao S.J."/>
            <person name="Liu W.Q."/>
            <person name="Lv M.Q."/>
            <person name="Zhang H.B."/>
            <person name="Liu Y."/>
            <person name="Hu-Tang G.R."/>
            <person name="Wang J.P."/>
            <person name="Wang J.H."/>
            <person name="Sun Y.H."/>
            <person name="Ni S.B."/>
            <person name="Chen W.B."/>
            <person name="Zhang X.C."/>
            <person name="Jiao Y.N."/>
            <person name="Eichler E.E."/>
            <person name="Li G.H."/>
            <person name="Liu X."/>
            <person name="Gao L.Z."/>
        </authorList>
    </citation>
    <scope>NUCLEOTIDE SEQUENCE [LARGE SCALE GENOMIC DNA]</scope>
    <source>
        <strain evidence="2">cv. GT1</strain>
        <tissue evidence="1">Leaf</tissue>
    </source>
</reference>
<name>A0A6A6KLK7_HEVBR</name>
<proteinExistence type="predicted"/>
<organism evidence="1 2">
    <name type="scientific">Hevea brasiliensis</name>
    <name type="common">Para rubber tree</name>
    <name type="synonym">Siphonia brasiliensis</name>
    <dbReference type="NCBI Taxonomy" id="3981"/>
    <lineage>
        <taxon>Eukaryota</taxon>
        <taxon>Viridiplantae</taxon>
        <taxon>Streptophyta</taxon>
        <taxon>Embryophyta</taxon>
        <taxon>Tracheophyta</taxon>
        <taxon>Spermatophyta</taxon>
        <taxon>Magnoliopsida</taxon>
        <taxon>eudicotyledons</taxon>
        <taxon>Gunneridae</taxon>
        <taxon>Pentapetalae</taxon>
        <taxon>rosids</taxon>
        <taxon>fabids</taxon>
        <taxon>Malpighiales</taxon>
        <taxon>Euphorbiaceae</taxon>
        <taxon>Crotonoideae</taxon>
        <taxon>Micrandreae</taxon>
        <taxon>Hevea</taxon>
    </lineage>
</organism>
<evidence type="ECO:0000313" key="2">
    <source>
        <dbReference type="Proteomes" id="UP000467840"/>
    </source>
</evidence>
<protein>
    <submittedName>
        <fullName evidence="1">Uncharacterized protein</fullName>
    </submittedName>
</protein>
<accession>A0A6A6KLK7</accession>
<dbReference type="EMBL" id="JAAGAX010000016">
    <property type="protein sequence ID" value="KAF2288966.1"/>
    <property type="molecule type" value="Genomic_DNA"/>
</dbReference>
<dbReference type="Proteomes" id="UP000467840">
    <property type="component" value="Chromosome 8"/>
</dbReference>
<gene>
    <name evidence="1" type="ORF">GH714_023145</name>
</gene>